<gene>
    <name evidence="2" type="ORF">HYPSUDRAFT_1042270</name>
</gene>
<feature type="region of interest" description="Disordered" evidence="1">
    <location>
        <begin position="125"/>
        <end position="154"/>
    </location>
</feature>
<reference evidence="3" key="1">
    <citation type="submission" date="2014-04" db="EMBL/GenBank/DDBJ databases">
        <title>Evolutionary Origins and Diversification of the Mycorrhizal Mutualists.</title>
        <authorList>
            <consortium name="DOE Joint Genome Institute"/>
            <consortium name="Mycorrhizal Genomics Consortium"/>
            <person name="Kohler A."/>
            <person name="Kuo A."/>
            <person name="Nagy L.G."/>
            <person name="Floudas D."/>
            <person name="Copeland A."/>
            <person name="Barry K.W."/>
            <person name="Cichocki N."/>
            <person name="Veneault-Fourrey C."/>
            <person name="LaButti K."/>
            <person name="Lindquist E.A."/>
            <person name="Lipzen A."/>
            <person name="Lundell T."/>
            <person name="Morin E."/>
            <person name="Murat C."/>
            <person name="Riley R."/>
            <person name="Ohm R."/>
            <person name="Sun H."/>
            <person name="Tunlid A."/>
            <person name="Henrissat B."/>
            <person name="Grigoriev I.V."/>
            <person name="Hibbett D.S."/>
            <person name="Martin F."/>
        </authorList>
    </citation>
    <scope>NUCLEOTIDE SEQUENCE [LARGE SCALE GENOMIC DNA]</scope>
    <source>
        <strain evidence="3">FD-334 SS-4</strain>
    </source>
</reference>
<protein>
    <submittedName>
        <fullName evidence="2">Uncharacterized protein</fullName>
    </submittedName>
</protein>
<name>A0A0D2NKQ9_HYPSF</name>
<evidence type="ECO:0000313" key="2">
    <source>
        <dbReference type="EMBL" id="KJA17146.1"/>
    </source>
</evidence>
<organism evidence="2 3">
    <name type="scientific">Hypholoma sublateritium (strain FD-334 SS-4)</name>
    <dbReference type="NCBI Taxonomy" id="945553"/>
    <lineage>
        <taxon>Eukaryota</taxon>
        <taxon>Fungi</taxon>
        <taxon>Dikarya</taxon>
        <taxon>Basidiomycota</taxon>
        <taxon>Agaricomycotina</taxon>
        <taxon>Agaricomycetes</taxon>
        <taxon>Agaricomycetidae</taxon>
        <taxon>Agaricales</taxon>
        <taxon>Agaricineae</taxon>
        <taxon>Strophariaceae</taxon>
        <taxon>Hypholoma</taxon>
    </lineage>
</organism>
<feature type="compositionally biased region" description="Basic residues" evidence="1">
    <location>
        <begin position="10"/>
        <end position="24"/>
    </location>
</feature>
<feature type="region of interest" description="Disordered" evidence="1">
    <location>
        <begin position="1"/>
        <end position="33"/>
    </location>
</feature>
<evidence type="ECO:0000313" key="3">
    <source>
        <dbReference type="Proteomes" id="UP000054270"/>
    </source>
</evidence>
<accession>A0A0D2NKQ9</accession>
<dbReference type="Proteomes" id="UP000054270">
    <property type="component" value="Unassembled WGS sequence"/>
</dbReference>
<dbReference type="AlphaFoldDB" id="A0A0D2NKQ9"/>
<proteinExistence type="predicted"/>
<sequence length="258" mass="27652">MGPVPSGTASHRRHEHRRLRRRRPSPIPPVSTSHDPLAPAAMLALALFFVVLPLQYPTPATVISNFRNLLTARRPLSPLSRVTALLTAQVRTTRTLTRRRTRGTSARCTRLSTPPRRLPLHRRLSTEESMTHRPASTLAPAPVLRPPTPSVLDSPCRPQTMKPPPPFAVFVDGSGASHHPPPPSTSIAAISGTNAICNVTTSVDIGAVPDLNSAPCACVGPSGAPQRRHVSLKGPVEPPCARTSFDARTGAFSCSFTL</sequence>
<evidence type="ECO:0000256" key="1">
    <source>
        <dbReference type="SAM" id="MobiDB-lite"/>
    </source>
</evidence>
<keyword evidence="3" id="KW-1185">Reference proteome</keyword>
<dbReference type="EMBL" id="KN817608">
    <property type="protein sequence ID" value="KJA17146.1"/>
    <property type="molecule type" value="Genomic_DNA"/>
</dbReference>